<dbReference type="PANTHER" id="PTHR39624:SF2">
    <property type="entry name" value="OSMC-LIKE PROTEIN"/>
    <property type="match status" value="1"/>
</dbReference>
<evidence type="ECO:0000313" key="1">
    <source>
        <dbReference type="EMBL" id="GAA0875806.1"/>
    </source>
</evidence>
<proteinExistence type="predicted"/>
<dbReference type="InterPro" id="IPR015946">
    <property type="entry name" value="KH_dom-like_a/b"/>
</dbReference>
<name>A0ABP3Y2Q1_9FLAO</name>
<accession>A0ABP3Y2Q1</accession>
<dbReference type="PANTHER" id="PTHR39624">
    <property type="entry name" value="PROTEIN INVOLVED IN RIMO-MEDIATED BETA-METHYLTHIOLATION OF RIBOSOMAL PROTEIN S12 YCAO"/>
    <property type="match status" value="1"/>
</dbReference>
<organism evidence="1 2">
    <name type="scientific">Wandonia haliotis</name>
    <dbReference type="NCBI Taxonomy" id="574963"/>
    <lineage>
        <taxon>Bacteria</taxon>
        <taxon>Pseudomonadati</taxon>
        <taxon>Bacteroidota</taxon>
        <taxon>Flavobacteriia</taxon>
        <taxon>Flavobacteriales</taxon>
        <taxon>Crocinitomicaceae</taxon>
        <taxon>Wandonia</taxon>
    </lineage>
</organism>
<dbReference type="EMBL" id="BAAAFH010000011">
    <property type="protein sequence ID" value="GAA0875806.1"/>
    <property type="molecule type" value="Genomic_DNA"/>
</dbReference>
<evidence type="ECO:0000313" key="2">
    <source>
        <dbReference type="Proteomes" id="UP001501126"/>
    </source>
</evidence>
<dbReference type="InterPro" id="IPR036102">
    <property type="entry name" value="OsmC/Ohrsf"/>
</dbReference>
<protein>
    <submittedName>
        <fullName evidence="1">OsmC family protein</fullName>
    </submittedName>
</protein>
<dbReference type="Pfam" id="PF02566">
    <property type="entry name" value="OsmC"/>
    <property type="match status" value="1"/>
</dbReference>
<dbReference type="SUPFAM" id="SSF82784">
    <property type="entry name" value="OsmC-like"/>
    <property type="match status" value="1"/>
</dbReference>
<dbReference type="Gene3D" id="3.30.300.20">
    <property type="match status" value="1"/>
</dbReference>
<dbReference type="InterPro" id="IPR003718">
    <property type="entry name" value="OsmC/Ohr_fam"/>
</dbReference>
<keyword evidence="2" id="KW-1185">Reference proteome</keyword>
<sequence>MAKVSAVIKENKYRTEIQAGTHTIIADEPEELGGKNEGVSPDELLAASLATCTSITLRMYLDRKGWSVRSIIVDVDIQRDAKNNSSEFIRTIRVEGELDEKQQQRIVHIANACPIHKTLTGTITVTTQLIS</sequence>
<reference evidence="2" key="1">
    <citation type="journal article" date="2019" name="Int. J. Syst. Evol. Microbiol.">
        <title>The Global Catalogue of Microorganisms (GCM) 10K type strain sequencing project: providing services to taxonomists for standard genome sequencing and annotation.</title>
        <authorList>
            <consortium name="The Broad Institute Genomics Platform"/>
            <consortium name="The Broad Institute Genome Sequencing Center for Infectious Disease"/>
            <person name="Wu L."/>
            <person name="Ma J."/>
        </authorList>
    </citation>
    <scope>NUCLEOTIDE SEQUENCE [LARGE SCALE GENOMIC DNA]</scope>
    <source>
        <strain evidence="2">JCM 16083</strain>
    </source>
</reference>
<dbReference type="RefSeq" id="WP_343787670.1">
    <property type="nucleotide sequence ID" value="NZ_BAAAFH010000011.1"/>
</dbReference>
<comment type="caution">
    <text evidence="1">The sequence shown here is derived from an EMBL/GenBank/DDBJ whole genome shotgun (WGS) entry which is preliminary data.</text>
</comment>
<dbReference type="Proteomes" id="UP001501126">
    <property type="component" value="Unassembled WGS sequence"/>
</dbReference>
<gene>
    <name evidence="1" type="ORF">GCM10009118_22150</name>
</gene>